<dbReference type="Proteomes" id="UP000595437">
    <property type="component" value="Chromosome 15"/>
</dbReference>
<keyword evidence="2" id="KW-1185">Reference proteome</keyword>
<organism evidence="1 2">
    <name type="scientific">Caligus rogercresseyi</name>
    <name type="common">Sea louse</name>
    <dbReference type="NCBI Taxonomy" id="217165"/>
    <lineage>
        <taxon>Eukaryota</taxon>
        <taxon>Metazoa</taxon>
        <taxon>Ecdysozoa</taxon>
        <taxon>Arthropoda</taxon>
        <taxon>Crustacea</taxon>
        <taxon>Multicrustacea</taxon>
        <taxon>Hexanauplia</taxon>
        <taxon>Copepoda</taxon>
        <taxon>Siphonostomatoida</taxon>
        <taxon>Caligidae</taxon>
        <taxon>Caligus</taxon>
    </lineage>
</organism>
<dbReference type="EMBL" id="CP045904">
    <property type="protein sequence ID" value="QQP35785.1"/>
    <property type="molecule type" value="Genomic_DNA"/>
</dbReference>
<reference evidence="2" key="1">
    <citation type="submission" date="2021-01" db="EMBL/GenBank/DDBJ databases">
        <title>Caligus Genome Assembly.</title>
        <authorList>
            <person name="Gallardo-Escarate C."/>
        </authorList>
    </citation>
    <scope>NUCLEOTIDE SEQUENCE [LARGE SCALE GENOMIC DNA]</scope>
</reference>
<dbReference type="InterPro" id="IPR036397">
    <property type="entry name" value="RNaseH_sf"/>
</dbReference>
<sequence>AALPRSAPQISATPFEAIVADYCEIKGNYYLVVADKLSGWMEIKGVTRNSKASGTKGLIQCLRRLFSIFGVPKELS</sequence>
<dbReference type="Gene3D" id="3.30.420.10">
    <property type="entry name" value="Ribonuclease H-like superfamily/Ribonuclease H"/>
    <property type="match status" value="1"/>
</dbReference>
<dbReference type="AlphaFoldDB" id="A0A7T8JVV4"/>
<accession>A0A7T8JVV4</accession>
<protein>
    <submittedName>
        <fullName evidence="1">LOC101858828</fullName>
    </submittedName>
</protein>
<feature type="non-terminal residue" evidence="1">
    <location>
        <position position="1"/>
    </location>
</feature>
<evidence type="ECO:0000313" key="2">
    <source>
        <dbReference type="Proteomes" id="UP000595437"/>
    </source>
</evidence>
<feature type="non-terminal residue" evidence="1">
    <location>
        <position position="76"/>
    </location>
</feature>
<dbReference type="OrthoDB" id="10181098at2759"/>
<dbReference type="GO" id="GO:0003676">
    <property type="term" value="F:nucleic acid binding"/>
    <property type="evidence" value="ECO:0007669"/>
    <property type="project" value="InterPro"/>
</dbReference>
<proteinExistence type="predicted"/>
<gene>
    <name evidence="1" type="ORF">FKW44_020670</name>
</gene>
<name>A0A7T8JVV4_CALRO</name>
<evidence type="ECO:0000313" key="1">
    <source>
        <dbReference type="EMBL" id="QQP35785.1"/>
    </source>
</evidence>